<keyword evidence="4" id="KW-0479">Metal-binding</keyword>
<dbReference type="PROSITE" id="PS00197">
    <property type="entry name" value="2FE2S_FER_1"/>
    <property type="match status" value="1"/>
</dbReference>
<protein>
    <submittedName>
        <fullName evidence="10">Oxidoreductase</fullName>
    </submittedName>
</protein>
<dbReference type="Proteomes" id="UP000634229">
    <property type="component" value="Unassembled WGS sequence"/>
</dbReference>
<dbReference type="PANTHER" id="PTHR47354:SF1">
    <property type="entry name" value="CARNITINE MONOOXYGENASE REDUCTASE SUBUNIT"/>
    <property type="match status" value="1"/>
</dbReference>
<gene>
    <name evidence="10" type="ORF">JK363_17295</name>
</gene>
<dbReference type="Gene3D" id="3.10.20.30">
    <property type="match status" value="1"/>
</dbReference>
<organism evidence="10 11">
    <name type="scientific">Streptomyces coffeae</name>
    <dbReference type="NCBI Taxonomy" id="621382"/>
    <lineage>
        <taxon>Bacteria</taxon>
        <taxon>Bacillati</taxon>
        <taxon>Actinomycetota</taxon>
        <taxon>Actinomycetes</taxon>
        <taxon>Kitasatosporales</taxon>
        <taxon>Streptomycetaceae</taxon>
        <taxon>Streptomyces</taxon>
    </lineage>
</organism>
<evidence type="ECO:0000256" key="6">
    <source>
        <dbReference type="ARBA" id="ARBA00023004"/>
    </source>
</evidence>
<dbReference type="PANTHER" id="PTHR47354">
    <property type="entry name" value="NADH OXIDOREDUCTASE HCR"/>
    <property type="match status" value="1"/>
</dbReference>
<dbReference type="InterPro" id="IPR001041">
    <property type="entry name" value="2Fe-2S_ferredoxin-type"/>
</dbReference>
<dbReference type="PRINTS" id="PR00409">
    <property type="entry name" value="PHDIOXRDTASE"/>
</dbReference>
<comment type="cofactor">
    <cofactor evidence="1">
        <name>FAD</name>
        <dbReference type="ChEBI" id="CHEBI:57692"/>
    </cofactor>
</comment>
<keyword evidence="11" id="KW-1185">Reference proteome</keyword>
<keyword evidence="2" id="KW-0285">Flavoprotein</keyword>
<dbReference type="Pfam" id="PF00111">
    <property type="entry name" value="Fer2"/>
    <property type="match status" value="1"/>
</dbReference>
<keyword evidence="5" id="KW-0560">Oxidoreductase</keyword>
<keyword evidence="7" id="KW-0411">Iron-sulfur</keyword>
<keyword evidence="6" id="KW-0408">Iron</keyword>
<comment type="caution">
    <text evidence="10">The sequence shown here is derived from an EMBL/GenBank/DDBJ whole genome shotgun (WGS) entry which is preliminary data.</text>
</comment>
<proteinExistence type="predicted"/>
<reference evidence="10 11" key="1">
    <citation type="submission" date="2021-01" db="EMBL/GenBank/DDBJ databases">
        <title>WGS of actinomycetes isolated from Thailand.</title>
        <authorList>
            <person name="Thawai C."/>
        </authorList>
    </citation>
    <scope>NUCLEOTIDE SEQUENCE [LARGE SCALE GENOMIC DNA]</scope>
    <source>
        <strain evidence="10 11">CA1R205</strain>
    </source>
</reference>
<dbReference type="PROSITE" id="PS51085">
    <property type="entry name" value="2FE2S_FER_2"/>
    <property type="match status" value="1"/>
</dbReference>
<evidence type="ECO:0000256" key="4">
    <source>
        <dbReference type="ARBA" id="ARBA00022723"/>
    </source>
</evidence>
<dbReference type="InterPro" id="IPR006058">
    <property type="entry name" value="2Fe2S_fd_BS"/>
</dbReference>
<dbReference type="InterPro" id="IPR039261">
    <property type="entry name" value="FNR_nucleotide-bd"/>
</dbReference>
<evidence type="ECO:0000256" key="5">
    <source>
        <dbReference type="ARBA" id="ARBA00023002"/>
    </source>
</evidence>
<evidence type="ECO:0000256" key="3">
    <source>
        <dbReference type="ARBA" id="ARBA00022714"/>
    </source>
</evidence>
<evidence type="ECO:0000256" key="7">
    <source>
        <dbReference type="ARBA" id="ARBA00023014"/>
    </source>
</evidence>
<dbReference type="CDD" id="cd00207">
    <property type="entry name" value="fer2"/>
    <property type="match status" value="1"/>
</dbReference>
<feature type="domain" description="2Fe-2S ferredoxin-type" evidence="8">
    <location>
        <begin position="230"/>
        <end position="317"/>
    </location>
</feature>
<dbReference type="SUPFAM" id="SSF52343">
    <property type="entry name" value="Ferredoxin reductase-like, C-terminal NADP-linked domain"/>
    <property type="match status" value="1"/>
</dbReference>
<dbReference type="Gene3D" id="3.40.50.80">
    <property type="entry name" value="Nucleotide-binding domain of ferredoxin-NADP reductase (FNR) module"/>
    <property type="match status" value="1"/>
</dbReference>
<dbReference type="SUPFAM" id="SSF63380">
    <property type="entry name" value="Riboflavin synthase domain-like"/>
    <property type="match status" value="1"/>
</dbReference>
<evidence type="ECO:0000256" key="2">
    <source>
        <dbReference type="ARBA" id="ARBA00022630"/>
    </source>
</evidence>
<dbReference type="CDD" id="cd06185">
    <property type="entry name" value="PDR_like"/>
    <property type="match status" value="1"/>
</dbReference>
<dbReference type="Gene3D" id="2.40.30.10">
    <property type="entry name" value="Translation factors"/>
    <property type="match status" value="1"/>
</dbReference>
<dbReference type="EMBL" id="JAERRF010000009">
    <property type="protein sequence ID" value="MBL1098387.1"/>
    <property type="molecule type" value="Genomic_DNA"/>
</dbReference>
<evidence type="ECO:0000313" key="11">
    <source>
        <dbReference type="Proteomes" id="UP000634229"/>
    </source>
</evidence>
<name>A0ABS1NE66_9ACTN</name>
<dbReference type="InterPro" id="IPR017927">
    <property type="entry name" value="FAD-bd_FR_type"/>
</dbReference>
<dbReference type="PROSITE" id="PS51384">
    <property type="entry name" value="FAD_FR"/>
    <property type="match status" value="1"/>
</dbReference>
<feature type="domain" description="FAD-binding FR-type" evidence="9">
    <location>
        <begin position="4"/>
        <end position="106"/>
    </location>
</feature>
<dbReference type="SUPFAM" id="SSF54292">
    <property type="entry name" value="2Fe-2S ferredoxin-like"/>
    <property type="match status" value="1"/>
</dbReference>
<evidence type="ECO:0000259" key="9">
    <source>
        <dbReference type="PROSITE" id="PS51384"/>
    </source>
</evidence>
<dbReference type="InterPro" id="IPR050415">
    <property type="entry name" value="MRET"/>
</dbReference>
<sequence>MRVEFDGDVIVRSRRAESDGVLSLEFGLASGEPLPAWAPGAHIDVVLPNGLVRQYSLCGPVDDRTTWRIGVLREPRSRGGSEWIHDHAHEGAELRIRGPRNNFPLHSVPRYVFIAGGIGISPLLPMIAEADAEGADWALYYSGRSRGSMAFLDELKAYGDRVTVQPSDEPGTLDLAAILGEPTPSTLVYCCGSVGLIEAVESGCAAWPSGSLHVERFADAVPAAATGADQPIEVECRRSGITLTVPADVSILKAVEDAGLWVLSSCQEGICGSCETEVLEGEVDNRDSLLTAEERAANDTMMICVSRVKGSRLVLDL</sequence>
<dbReference type="InterPro" id="IPR036010">
    <property type="entry name" value="2Fe-2S_ferredoxin-like_sf"/>
</dbReference>
<keyword evidence="3" id="KW-0001">2Fe-2S</keyword>
<evidence type="ECO:0000313" key="10">
    <source>
        <dbReference type="EMBL" id="MBL1098387.1"/>
    </source>
</evidence>
<evidence type="ECO:0000256" key="1">
    <source>
        <dbReference type="ARBA" id="ARBA00001974"/>
    </source>
</evidence>
<dbReference type="InterPro" id="IPR017938">
    <property type="entry name" value="Riboflavin_synthase-like_b-brl"/>
</dbReference>
<accession>A0ABS1NE66</accession>
<dbReference type="InterPro" id="IPR012675">
    <property type="entry name" value="Beta-grasp_dom_sf"/>
</dbReference>
<evidence type="ECO:0000259" key="8">
    <source>
        <dbReference type="PROSITE" id="PS51085"/>
    </source>
</evidence>